<reference evidence="2 3" key="1">
    <citation type="submission" date="2017-04" db="EMBL/GenBank/DDBJ databases">
        <authorList>
            <person name="Afonso C.L."/>
            <person name="Miller P.J."/>
            <person name="Scott M.A."/>
            <person name="Spackman E."/>
            <person name="Goraichik I."/>
            <person name="Dimitrov K.M."/>
            <person name="Suarez D.L."/>
            <person name="Swayne D.E."/>
        </authorList>
    </citation>
    <scope>NUCLEOTIDE SEQUENCE [LARGE SCALE GENOMIC DNA]</scope>
    <source>
        <strain evidence="2 3">DSM 13146</strain>
    </source>
</reference>
<evidence type="ECO:0000313" key="3">
    <source>
        <dbReference type="Proteomes" id="UP000192783"/>
    </source>
</evidence>
<keyword evidence="3" id="KW-1185">Reference proteome</keyword>
<evidence type="ECO:0000256" key="1">
    <source>
        <dbReference type="SAM" id="MobiDB-lite"/>
    </source>
</evidence>
<feature type="region of interest" description="Disordered" evidence="1">
    <location>
        <begin position="1"/>
        <end position="20"/>
    </location>
</feature>
<protein>
    <submittedName>
        <fullName evidence="2">Uncharacterized protein</fullName>
    </submittedName>
</protein>
<dbReference type="AlphaFoldDB" id="A0A1W1X950"/>
<proteinExistence type="predicted"/>
<evidence type="ECO:0000313" key="2">
    <source>
        <dbReference type="EMBL" id="SMC20363.1"/>
    </source>
</evidence>
<dbReference type="Proteomes" id="UP000192783">
    <property type="component" value="Unassembled WGS sequence"/>
</dbReference>
<dbReference type="EMBL" id="FWXF01000003">
    <property type="protein sequence ID" value="SMC20363.1"/>
    <property type="molecule type" value="Genomic_DNA"/>
</dbReference>
<name>A0A1W1X950_9BACT</name>
<gene>
    <name evidence="2" type="ORF">SAMN02746041_00893</name>
</gene>
<sequence>MEDFLDALDPGTNLTNPSGKDLIAAKNKHHNGQLKNINIQEFFSSLMKAAAPGTSQEGPAGNG</sequence>
<organism evidence="2 3">
    <name type="scientific">Desulfacinum hydrothermale DSM 13146</name>
    <dbReference type="NCBI Taxonomy" id="1121390"/>
    <lineage>
        <taxon>Bacteria</taxon>
        <taxon>Pseudomonadati</taxon>
        <taxon>Thermodesulfobacteriota</taxon>
        <taxon>Syntrophobacteria</taxon>
        <taxon>Syntrophobacterales</taxon>
        <taxon>Syntrophobacteraceae</taxon>
        <taxon>Desulfacinum</taxon>
    </lineage>
</organism>
<accession>A0A1W1X950</accession>